<evidence type="ECO:0000313" key="1">
    <source>
        <dbReference type="EMBL" id="SVC24677.1"/>
    </source>
</evidence>
<feature type="non-terminal residue" evidence="1">
    <location>
        <position position="179"/>
    </location>
</feature>
<dbReference type="EMBL" id="UINC01081122">
    <property type="protein sequence ID" value="SVC24677.1"/>
    <property type="molecule type" value="Genomic_DNA"/>
</dbReference>
<accession>A0A382KP32</accession>
<reference evidence="1" key="1">
    <citation type="submission" date="2018-05" db="EMBL/GenBank/DDBJ databases">
        <authorList>
            <person name="Lanie J.A."/>
            <person name="Ng W.-L."/>
            <person name="Kazmierczak K.M."/>
            <person name="Andrzejewski T.M."/>
            <person name="Davidsen T.M."/>
            <person name="Wayne K.J."/>
            <person name="Tettelin H."/>
            <person name="Glass J.I."/>
            <person name="Rusch D."/>
            <person name="Podicherti R."/>
            <person name="Tsui H.-C.T."/>
            <person name="Winkler M.E."/>
        </authorList>
    </citation>
    <scope>NUCLEOTIDE SEQUENCE</scope>
</reference>
<organism evidence="1">
    <name type="scientific">marine metagenome</name>
    <dbReference type="NCBI Taxonomy" id="408172"/>
    <lineage>
        <taxon>unclassified sequences</taxon>
        <taxon>metagenomes</taxon>
        <taxon>ecological metagenomes</taxon>
    </lineage>
</organism>
<name>A0A382KP32_9ZZZZ</name>
<proteinExistence type="predicted"/>
<dbReference type="AlphaFoldDB" id="A0A382KP32"/>
<protein>
    <submittedName>
        <fullName evidence="1">Uncharacterized protein</fullName>
    </submittedName>
</protein>
<gene>
    <name evidence="1" type="ORF">METZ01_LOCUS277531</name>
</gene>
<sequence length="179" mass="19028">MSESVDINERARRLDIGGEFLLPPGDPISHFGAGFAKILCSNVFLAGLDPAFAAEHNGYFTAPFEDRSHVTDIQVDVESQSVRVVLDNGVTRTARICGSQGAVAIPLEADDVSFTPSIVDSSLPPADTQPWPMGDVVDGYHGPLDQNAVANAVDLAFDEGSMTSALVVTHRGSLVAERY</sequence>